<protein>
    <submittedName>
        <fullName evidence="1">Uncharacterized protein</fullName>
    </submittedName>
</protein>
<reference evidence="2" key="1">
    <citation type="journal article" date="2014" name="Proc. Natl. Acad. Sci. U.S.A.">
        <title>Extensive sampling of basidiomycete genomes demonstrates inadequacy of the white-rot/brown-rot paradigm for wood decay fungi.</title>
        <authorList>
            <person name="Riley R."/>
            <person name="Salamov A.A."/>
            <person name="Brown D.W."/>
            <person name="Nagy L.G."/>
            <person name="Floudas D."/>
            <person name="Held B.W."/>
            <person name="Levasseur A."/>
            <person name="Lombard V."/>
            <person name="Morin E."/>
            <person name="Otillar R."/>
            <person name="Lindquist E.A."/>
            <person name="Sun H."/>
            <person name="LaButti K.M."/>
            <person name="Schmutz J."/>
            <person name="Jabbour D."/>
            <person name="Luo H."/>
            <person name="Baker S.E."/>
            <person name="Pisabarro A.G."/>
            <person name="Walton J.D."/>
            <person name="Blanchette R.A."/>
            <person name="Henrissat B."/>
            <person name="Martin F."/>
            <person name="Cullen D."/>
            <person name="Hibbett D.S."/>
            <person name="Grigoriev I.V."/>
        </authorList>
    </citation>
    <scope>NUCLEOTIDE SEQUENCE [LARGE SCALE GENOMIC DNA]</scope>
    <source>
        <strain evidence="2">FD-172 SS1</strain>
    </source>
</reference>
<accession>A0A067NDK9</accession>
<organism evidence="1 2">
    <name type="scientific">Botryobasidium botryosum (strain FD-172 SS1)</name>
    <dbReference type="NCBI Taxonomy" id="930990"/>
    <lineage>
        <taxon>Eukaryota</taxon>
        <taxon>Fungi</taxon>
        <taxon>Dikarya</taxon>
        <taxon>Basidiomycota</taxon>
        <taxon>Agaricomycotina</taxon>
        <taxon>Agaricomycetes</taxon>
        <taxon>Cantharellales</taxon>
        <taxon>Botryobasidiaceae</taxon>
        <taxon>Botryobasidium</taxon>
    </lineage>
</organism>
<dbReference type="EMBL" id="KL198016">
    <property type="protein sequence ID" value="KDQ21831.1"/>
    <property type="molecule type" value="Genomic_DNA"/>
</dbReference>
<gene>
    <name evidence="1" type="ORF">BOTBODRAFT_40478</name>
</gene>
<dbReference type="HOGENOM" id="CLU_1320680_0_0_1"/>
<dbReference type="Proteomes" id="UP000027195">
    <property type="component" value="Unassembled WGS sequence"/>
</dbReference>
<proteinExistence type="predicted"/>
<dbReference type="InParanoid" id="A0A067NDK9"/>
<dbReference type="AlphaFoldDB" id="A0A067NDK9"/>
<keyword evidence="2" id="KW-1185">Reference proteome</keyword>
<name>A0A067NDK9_BOTB1</name>
<sequence length="208" mass="23633">MQNHALDNVHFFVAREQRPALQRVDIDCSVPLEFRESRLVVPELQSSKDLKHLLSSAADTQKENILGLDRSWLDFSELRARSGLPPRRCILATYYLSIPTTPIDNCGALNVTLTGSTPGRPSFPPQPNSPRRELELMWLCAKLLDTDNHRQQPLTATGLEIWMRRMLEFILLPASTLHFVRTLALFPSFQFALQAAQRLSFKHSTLDG</sequence>
<evidence type="ECO:0000313" key="1">
    <source>
        <dbReference type="EMBL" id="KDQ21831.1"/>
    </source>
</evidence>
<evidence type="ECO:0000313" key="2">
    <source>
        <dbReference type="Proteomes" id="UP000027195"/>
    </source>
</evidence>